<dbReference type="Proteomes" id="UP000541058">
    <property type="component" value="Unassembled WGS sequence"/>
</dbReference>
<evidence type="ECO:0000313" key="3">
    <source>
        <dbReference type="Proteomes" id="UP000541058"/>
    </source>
</evidence>
<protein>
    <submittedName>
        <fullName evidence="2">Histidine phosphatase family protein</fullName>
    </submittedName>
</protein>
<dbReference type="InterPro" id="IPR001345">
    <property type="entry name" value="PG/BPGM_mutase_AS"/>
</dbReference>
<dbReference type="PANTHER" id="PTHR48100">
    <property type="entry name" value="BROAD-SPECIFICITY PHOSPHATASE YOR283W-RELATED"/>
    <property type="match status" value="1"/>
</dbReference>
<dbReference type="InterPro" id="IPR029033">
    <property type="entry name" value="His_PPase_superfam"/>
</dbReference>
<dbReference type="RefSeq" id="WP_276647008.1">
    <property type="nucleotide sequence ID" value="NZ_JAAYSM010000103.1"/>
</dbReference>
<feature type="binding site" evidence="1">
    <location>
        <position position="60"/>
    </location>
    <ligand>
        <name>substrate</name>
    </ligand>
</feature>
<dbReference type="EMBL" id="JAAYSM010000103">
    <property type="protein sequence ID" value="NLJ17859.1"/>
    <property type="molecule type" value="Genomic_DNA"/>
</dbReference>
<name>A0A7X8GZI6_9LACT</name>
<dbReference type="InterPro" id="IPR013078">
    <property type="entry name" value="His_Pase_superF_clade-1"/>
</dbReference>
<proteinExistence type="predicted"/>
<dbReference type="InterPro" id="IPR050275">
    <property type="entry name" value="PGM_Phosphatase"/>
</dbReference>
<feature type="binding site" evidence="1">
    <location>
        <begin position="8"/>
        <end position="15"/>
    </location>
    <ligand>
        <name>substrate</name>
    </ligand>
</feature>
<organism evidence="2 3">
    <name type="scientific">Globicatella sulfidifaciens</name>
    <dbReference type="NCBI Taxonomy" id="136093"/>
    <lineage>
        <taxon>Bacteria</taxon>
        <taxon>Bacillati</taxon>
        <taxon>Bacillota</taxon>
        <taxon>Bacilli</taxon>
        <taxon>Lactobacillales</taxon>
        <taxon>Aerococcaceae</taxon>
        <taxon>Globicatella</taxon>
    </lineage>
</organism>
<dbReference type="CDD" id="cd07067">
    <property type="entry name" value="HP_PGM_like"/>
    <property type="match status" value="1"/>
</dbReference>
<accession>A0A7X8GZI6</accession>
<dbReference type="GO" id="GO:0005737">
    <property type="term" value="C:cytoplasm"/>
    <property type="evidence" value="ECO:0007669"/>
    <property type="project" value="TreeGrafter"/>
</dbReference>
<dbReference type="GO" id="GO:0016791">
    <property type="term" value="F:phosphatase activity"/>
    <property type="evidence" value="ECO:0007669"/>
    <property type="project" value="TreeGrafter"/>
</dbReference>
<comment type="caution">
    <text evidence="2">The sequence shown here is derived from an EMBL/GenBank/DDBJ whole genome shotgun (WGS) entry which is preliminary data.</text>
</comment>
<dbReference type="PROSITE" id="PS00175">
    <property type="entry name" value="PG_MUTASE"/>
    <property type="match status" value="1"/>
</dbReference>
<evidence type="ECO:0000256" key="1">
    <source>
        <dbReference type="PIRSR" id="PIRSR613078-2"/>
    </source>
</evidence>
<dbReference type="SUPFAM" id="SSF53254">
    <property type="entry name" value="Phosphoglycerate mutase-like"/>
    <property type="match status" value="1"/>
</dbReference>
<gene>
    <name evidence="2" type="ORF">GX355_03270</name>
</gene>
<evidence type="ECO:0000313" key="2">
    <source>
        <dbReference type="EMBL" id="NLJ17859.1"/>
    </source>
</evidence>
<dbReference type="SMART" id="SM00855">
    <property type="entry name" value="PGAM"/>
    <property type="match status" value="1"/>
</dbReference>
<reference evidence="2 3" key="1">
    <citation type="journal article" date="2020" name="Biotechnol. Biofuels">
        <title>New insights from the biogas microbiome by comprehensive genome-resolved metagenomics of nearly 1600 species originating from multiple anaerobic digesters.</title>
        <authorList>
            <person name="Campanaro S."/>
            <person name="Treu L."/>
            <person name="Rodriguez-R L.M."/>
            <person name="Kovalovszki A."/>
            <person name="Ziels R.M."/>
            <person name="Maus I."/>
            <person name="Zhu X."/>
            <person name="Kougias P.G."/>
            <person name="Basile A."/>
            <person name="Luo G."/>
            <person name="Schluter A."/>
            <person name="Konstantinidis K.T."/>
            <person name="Angelidaki I."/>
        </authorList>
    </citation>
    <scope>NUCLEOTIDE SEQUENCE [LARGE SCALE GENOMIC DNA]</scope>
    <source>
        <strain evidence="2">AS23ysBPME_34</strain>
    </source>
</reference>
<dbReference type="PANTHER" id="PTHR48100:SF5">
    <property type="entry name" value="HISTIDINE PHOSPHATASE FAMILY PROTEIN"/>
    <property type="match status" value="1"/>
</dbReference>
<dbReference type="Pfam" id="PF00300">
    <property type="entry name" value="His_Phos_1"/>
    <property type="match status" value="1"/>
</dbReference>
<dbReference type="Gene3D" id="3.40.50.1240">
    <property type="entry name" value="Phosphoglycerate mutase-like"/>
    <property type="match status" value="1"/>
</dbReference>
<sequence length="208" mass="23759">MKRLFLMRHGQTLFNLQKRIQGACDSPLTELGIQQALAAKQYFEERQIQFDAAFSSTQERASDTLELILPSGQTYTRLKGLKEWNFGEFEAQPEFLNPKRQPGAKSYGDYFVAYGGESADEVAKRMKESITNALENVEGDNILMVSHGGAMWVLYLLLDLLKEPVPIMPNCGIYEYTYDNGQFDIVQIIDPIAEKIYRISEEEKNVRN</sequence>
<dbReference type="AlphaFoldDB" id="A0A7X8GZI6"/>